<dbReference type="InterPro" id="IPR003793">
    <property type="entry name" value="UPF0166"/>
</dbReference>
<reference evidence="2 3" key="1">
    <citation type="journal article" date="2012" name="J. Bacteriol.">
        <title>Draft Genome Sequences for Two Metal-Reducing Pelosinus fermentans Strains Isolated from a Cr(VI)-Contaminated Site and for Type Strain R7.</title>
        <authorList>
            <person name="Brown S.D."/>
            <person name="Podar M."/>
            <person name="Klingeman D.M."/>
            <person name="Johnson C.M."/>
            <person name="Yang Z.K."/>
            <person name="Utturkar S.M."/>
            <person name="Land M.L."/>
            <person name="Mosher J.J."/>
            <person name="Hurt R.A.Jr."/>
            <person name="Phelps T.J."/>
            <person name="Palumbo A.V."/>
            <person name="Arkin A.P."/>
            <person name="Hazen T.C."/>
            <person name="Elias D.A."/>
        </authorList>
    </citation>
    <scope>NUCLEOTIDE SEQUENCE [LARGE SCALE GENOMIC DNA]</scope>
    <source>
        <strain evidence="2 3">B4</strain>
    </source>
</reference>
<dbReference type="EMBL" id="AKVJ01000055">
    <property type="protein sequence ID" value="EIW16647.1"/>
    <property type="molecule type" value="Genomic_DNA"/>
</dbReference>
<sequence length="109" mass="12426">MPRIVSSAKRLRIYIGETDRWSRKSLYHAIVLKAKELGLASATVFRGIMGYGADGRVRTARIVDLPINLPILIEITDSEKNINKLMPFLDEMMNIGVVMIDNIEIIYYQ</sequence>
<dbReference type="PANTHER" id="PTHR35983">
    <property type="entry name" value="UPF0166 PROTEIN TM_0021"/>
    <property type="match status" value="1"/>
</dbReference>
<proteinExistence type="inferred from homology"/>
<dbReference type="OrthoDB" id="9795599at2"/>
<organism evidence="2 3">
    <name type="scientific">Pelosinus fermentans B4</name>
    <dbReference type="NCBI Taxonomy" id="1149862"/>
    <lineage>
        <taxon>Bacteria</taxon>
        <taxon>Bacillati</taxon>
        <taxon>Bacillota</taxon>
        <taxon>Negativicutes</taxon>
        <taxon>Selenomonadales</taxon>
        <taxon>Sporomusaceae</taxon>
        <taxon>Pelosinus</taxon>
    </lineage>
</organism>
<comment type="similarity">
    <text evidence="1">Belongs to the UPF0166 family.</text>
</comment>
<dbReference type="PATRIC" id="fig|1149862.3.peg.3651"/>
<dbReference type="RefSeq" id="WP_007936900.1">
    <property type="nucleotide sequence ID" value="NZ_AKVJ01000055.1"/>
</dbReference>
<evidence type="ECO:0000256" key="1">
    <source>
        <dbReference type="ARBA" id="ARBA00010554"/>
    </source>
</evidence>
<keyword evidence="3" id="KW-1185">Reference proteome</keyword>
<protein>
    <submittedName>
        <fullName evidence="2">Uncharacterized protein</fullName>
    </submittedName>
</protein>
<dbReference type="AlphaFoldDB" id="I9AUM3"/>
<dbReference type="Gene3D" id="3.30.70.120">
    <property type="match status" value="1"/>
</dbReference>
<evidence type="ECO:0000313" key="2">
    <source>
        <dbReference type="EMBL" id="EIW16647.1"/>
    </source>
</evidence>
<dbReference type="SUPFAM" id="SSF54913">
    <property type="entry name" value="GlnB-like"/>
    <property type="match status" value="1"/>
</dbReference>
<dbReference type="InterPro" id="IPR011322">
    <property type="entry name" value="N-reg_PII-like_a/b"/>
</dbReference>
<accession>I9AUM3</accession>
<dbReference type="PANTHER" id="PTHR35983:SF1">
    <property type="entry name" value="UPF0166 PROTEIN TM_0021"/>
    <property type="match status" value="1"/>
</dbReference>
<dbReference type="Proteomes" id="UP000004324">
    <property type="component" value="Unassembled WGS sequence"/>
</dbReference>
<dbReference type="InterPro" id="IPR015867">
    <property type="entry name" value="N-reg_PII/ATP_PRibTrfase_C"/>
</dbReference>
<gene>
    <name evidence="2" type="ORF">FB4_0667</name>
</gene>
<name>I9AUM3_9FIRM</name>
<dbReference type="Pfam" id="PF02641">
    <property type="entry name" value="DUF190"/>
    <property type="match status" value="1"/>
</dbReference>
<comment type="caution">
    <text evidence="2">The sequence shown here is derived from an EMBL/GenBank/DDBJ whole genome shotgun (WGS) entry which is preliminary data.</text>
</comment>
<evidence type="ECO:0000313" key="3">
    <source>
        <dbReference type="Proteomes" id="UP000004324"/>
    </source>
</evidence>